<feature type="domain" description="Beta-lactamase-related" evidence="3">
    <location>
        <begin position="237"/>
        <end position="594"/>
    </location>
</feature>
<keyword evidence="5" id="KW-1185">Reference proteome</keyword>
<dbReference type="InterPro" id="IPR050789">
    <property type="entry name" value="Diverse_Enzym_Activities"/>
</dbReference>
<dbReference type="InterPro" id="IPR001466">
    <property type="entry name" value="Beta-lactam-related"/>
</dbReference>
<sequence length="611" mass="68460">MIINRATMHIFKHLYLLSLTCLVTCTACAQNAQQNDIKEELAHQKRALATTLVLNNEQGIIPLQKLQQLKIASINIGFKHAKAFNEMLAHYAPVDTFETDTAIRDLKILSEQLKFHNLLIIQVANQVLAHQSVLDFINHESANKHVILCGFGTLNQLALVDKVHIPIVWSPDTSEVAANGSASGIFGGIAFSGRLTENVSPHYPSGSGFTTIKTRLGYCFPEAVGIKSANLIEPIGQIVREAIAAKATPGAVVMVVKNGEIIFEQGYGFHTYTNDVPTRTADIFDMASVSKITATTLAVMRLEEQKKIDLNETIGHYLLQARHTNKEHIKLRDVMLHQAGFIPYIPFYRHLNPDDLSRDSSAAYNVKLADGRYLRSNYYQDVMWPEMLQSKLQSPGKYVYSDISMYVMKEVVEQQSSEPIQHYVQEQFYQPLGMYHTGYNPRLRFLKDQIVPTENDTSFRDTLLQGYVHDQGAAMANGVAGHAGIFSTANDLAIYAQMLLNKGTYGGEIYFSQATVDEYTSKQSTVSRRGFGFDRKDPDPKKEYPSKLASPATFGHTGYTGTCIWIDPEHQLTYIFLSNRVHPFVTDKLSDMNIRSRIQDAIYKAIAEGME</sequence>
<dbReference type="EMBL" id="BAABIQ010000005">
    <property type="protein sequence ID" value="GAA4784092.1"/>
    <property type="molecule type" value="Genomic_DNA"/>
</dbReference>
<keyword evidence="2" id="KW-0732">Signal</keyword>
<organism evidence="4 5">
    <name type="scientific">Olivibacter ginsenosidimutans</name>
    <dbReference type="NCBI Taxonomy" id="1176537"/>
    <lineage>
        <taxon>Bacteria</taxon>
        <taxon>Pseudomonadati</taxon>
        <taxon>Bacteroidota</taxon>
        <taxon>Sphingobacteriia</taxon>
        <taxon>Sphingobacteriales</taxon>
        <taxon>Sphingobacteriaceae</taxon>
        <taxon>Olivibacter</taxon>
    </lineage>
</organism>
<name>A0ABP9APM9_9SPHI</name>
<dbReference type="Pfam" id="PF00144">
    <property type="entry name" value="Beta-lactamase"/>
    <property type="match status" value="1"/>
</dbReference>
<dbReference type="Gene3D" id="3.40.710.10">
    <property type="entry name" value="DD-peptidase/beta-lactamase superfamily"/>
    <property type="match status" value="1"/>
</dbReference>
<dbReference type="Proteomes" id="UP001501411">
    <property type="component" value="Unassembled WGS sequence"/>
</dbReference>
<feature type="chain" id="PRO_5045553315" description="Beta-lactamase-related domain-containing protein" evidence="2">
    <location>
        <begin position="30"/>
        <end position="611"/>
    </location>
</feature>
<dbReference type="PANTHER" id="PTHR43283">
    <property type="entry name" value="BETA-LACTAMASE-RELATED"/>
    <property type="match status" value="1"/>
</dbReference>
<proteinExistence type="predicted"/>
<reference evidence="5" key="1">
    <citation type="journal article" date="2019" name="Int. J. Syst. Evol. Microbiol.">
        <title>The Global Catalogue of Microorganisms (GCM) 10K type strain sequencing project: providing services to taxonomists for standard genome sequencing and annotation.</title>
        <authorList>
            <consortium name="The Broad Institute Genomics Platform"/>
            <consortium name="The Broad Institute Genome Sequencing Center for Infectious Disease"/>
            <person name="Wu L."/>
            <person name="Ma J."/>
        </authorList>
    </citation>
    <scope>NUCLEOTIDE SEQUENCE [LARGE SCALE GENOMIC DNA]</scope>
    <source>
        <strain evidence="5">JCM 18200</strain>
    </source>
</reference>
<comment type="caution">
    <text evidence="4">The sequence shown here is derived from an EMBL/GenBank/DDBJ whole genome shotgun (WGS) entry which is preliminary data.</text>
</comment>
<dbReference type="SUPFAM" id="SSF56601">
    <property type="entry name" value="beta-lactamase/transpeptidase-like"/>
    <property type="match status" value="1"/>
</dbReference>
<evidence type="ECO:0000256" key="1">
    <source>
        <dbReference type="ARBA" id="ARBA00022801"/>
    </source>
</evidence>
<evidence type="ECO:0000259" key="3">
    <source>
        <dbReference type="Pfam" id="PF00144"/>
    </source>
</evidence>
<dbReference type="PANTHER" id="PTHR43283:SF11">
    <property type="entry name" value="BETA-LACTAMASE-RELATED DOMAIN-CONTAINING PROTEIN"/>
    <property type="match status" value="1"/>
</dbReference>
<evidence type="ECO:0000256" key="2">
    <source>
        <dbReference type="SAM" id="SignalP"/>
    </source>
</evidence>
<dbReference type="InterPro" id="IPR012338">
    <property type="entry name" value="Beta-lactam/transpept-like"/>
</dbReference>
<dbReference type="RefSeq" id="WP_345230594.1">
    <property type="nucleotide sequence ID" value="NZ_BAABIQ010000005.1"/>
</dbReference>
<keyword evidence="1" id="KW-0378">Hydrolase</keyword>
<gene>
    <name evidence="4" type="ORF">GCM10023231_09700</name>
</gene>
<evidence type="ECO:0000313" key="4">
    <source>
        <dbReference type="EMBL" id="GAA4784092.1"/>
    </source>
</evidence>
<evidence type="ECO:0000313" key="5">
    <source>
        <dbReference type="Proteomes" id="UP001501411"/>
    </source>
</evidence>
<feature type="signal peptide" evidence="2">
    <location>
        <begin position="1"/>
        <end position="29"/>
    </location>
</feature>
<protein>
    <recommendedName>
        <fullName evidence="3">Beta-lactamase-related domain-containing protein</fullName>
    </recommendedName>
</protein>
<accession>A0ABP9APM9</accession>